<protein>
    <submittedName>
        <fullName evidence="1">DUF5993 family protein</fullName>
    </submittedName>
</protein>
<reference evidence="2" key="1">
    <citation type="journal article" date="2019" name="Int. J. Syst. Evol. Microbiol.">
        <title>The Global Catalogue of Microorganisms (GCM) 10K type strain sequencing project: providing services to taxonomists for standard genome sequencing and annotation.</title>
        <authorList>
            <consortium name="The Broad Institute Genomics Platform"/>
            <consortium name="The Broad Institute Genome Sequencing Center for Infectious Disease"/>
            <person name="Wu L."/>
            <person name="Ma J."/>
        </authorList>
    </citation>
    <scope>NUCLEOTIDE SEQUENCE [LARGE SCALE GENOMIC DNA]</scope>
    <source>
        <strain evidence="2">CECT 8472</strain>
    </source>
</reference>
<evidence type="ECO:0000313" key="1">
    <source>
        <dbReference type="EMBL" id="MFC4350458.1"/>
    </source>
</evidence>
<keyword evidence="2" id="KW-1185">Reference proteome</keyword>
<gene>
    <name evidence="1" type="ORF">ACFOW6_02750</name>
</gene>
<dbReference type="Proteomes" id="UP001595799">
    <property type="component" value="Unassembled WGS sequence"/>
</dbReference>
<comment type="caution">
    <text evidence="1">The sequence shown here is derived from an EMBL/GenBank/DDBJ whole genome shotgun (WGS) entry which is preliminary data.</text>
</comment>
<dbReference type="Pfam" id="PF19455">
    <property type="entry name" value="DUF5993"/>
    <property type="match status" value="1"/>
</dbReference>
<evidence type="ECO:0000313" key="2">
    <source>
        <dbReference type="Proteomes" id="UP001595799"/>
    </source>
</evidence>
<accession>A0ABV8UJ23</accession>
<name>A0ABV8UJ23_9PROT</name>
<dbReference type="EMBL" id="JBHSCW010000001">
    <property type="protein sequence ID" value="MFC4350458.1"/>
    <property type="molecule type" value="Genomic_DNA"/>
</dbReference>
<sequence>MMVLPFLLLFAGLIALSGNQRELGIGLWALSLLITLGLFAMHATDTLSLQW</sequence>
<proteinExistence type="predicted"/>
<organism evidence="1 2">
    <name type="scientific">Fodinicurvata halophila</name>
    <dbReference type="NCBI Taxonomy" id="1419723"/>
    <lineage>
        <taxon>Bacteria</taxon>
        <taxon>Pseudomonadati</taxon>
        <taxon>Pseudomonadota</taxon>
        <taxon>Alphaproteobacteria</taxon>
        <taxon>Rhodospirillales</taxon>
        <taxon>Rhodovibrionaceae</taxon>
        <taxon>Fodinicurvata</taxon>
    </lineage>
</organism>
<dbReference type="RefSeq" id="WP_382420794.1">
    <property type="nucleotide sequence ID" value="NZ_JBHSCW010000001.1"/>
</dbReference>
<dbReference type="InterPro" id="IPR046035">
    <property type="entry name" value="DUF5993"/>
</dbReference>